<evidence type="ECO:0000259" key="1">
    <source>
        <dbReference type="Pfam" id="PF12706"/>
    </source>
</evidence>
<comment type="caution">
    <text evidence="2">The sequence shown here is derived from an EMBL/GenBank/DDBJ whole genome shotgun (WGS) entry which is preliminary data.</text>
</comment>
<dbReference type="PANTHER" id="PTHR42663">
    <property type="entry name" value="HYDROLASE C777.06C-RELATED-RELATED"/>
    <property type="match status" value="1"/>
</dbReference>
<dbReference type="SUPFAM" id="SSF56281">
    <property type="entry name" value="Metallo-hydrolase/oxidoreductase"/>
    <property type="match status" value="1"/>
</dbReference>
<dbReference type="Proteomes" id="UP000053467">
    <property type="component" value="Unassembled WGS sequence"/>
</dbReference>
<accession>A0A124G061</accession>
<dbReference type="Gene3D" id="3.60.15.10">
    <property type="entry name" value="Ribonuclease Z/Hydroxyacylglutathione hydrolase-like"/>
    <property type="match status" value="1"/>
</dbReference>
<protein>
    <submittedName>
        <fullName evidence="2">Beta-lactamase domain protein</fullName>
    </submittedName>
</protein>
<feature type="domain" description="Metallo-beta-lactamase" evidence="1">
    <location>
        <begin position="46"/>
        <end position="224"/>
    </location>
</feature>
<dbReference type="InterPro" id="IPR036866">
    <property type="entry name" value="RibonucZ/Hydroxyglut_hydro"/>
</dbReference>
<evidence type="ECO:0000313" key="2">
    <source>
        <dbReference type="EMBL" id="KUK86512.1"/>
    </source>
</evidence>
<dbReference type="Pfam" id="PF12706">
    <property type="entry name" value="Lactamase_B_2"/>
    <property type="match status" value="1"/>
</dbReference>
<proteinExistence type="predicted"/>
<sequence length="256" mass="29373">MKIIILGSGTSTGVPILGCKCKVCLSKDIRDKRSRPGILLVKNGFNLLIDASQDLREQLLKNGIYRIDGIIITHAHADHIFGLDDTRMLSKKYQKGMDIYCTKRVEKDIRKVYSYVFDNSQEGGGKPKFSLHNICSLKNIGPFSLKLFDYYHGGIKLKGFILDRLVILMDGSYIDMKNYRFIKKYGKIIIINSLRTRPHPTHFSIPESIFLVKSLGFEKAYFVHLSDSLKHEDLLKMVPENIFPTYDGMEIEYEQI</sequence>
<dbReference type="AlphaFoldDB" id="A0A124G061"/>
<dbReference type="InterPro" id="IPR001279">
    <property type="entry name" value="Metallo-B-lactamas"/>
</dbReference>
<dbReference type="PANTHER" id="PTHR42663:SF6">
    <property type="entry name" value="HYDROLASE C777.06C-RELATED"/>
    <property type="match status" value="1"/>
</dbReference>
<gene>
    <name evidence="2" type="ORF">XE03_1462</name>
</gene>
<dbReference type="CDD" id="cd16279">
    <property type="entry name" value="metallo-hydrolase-like_MBL-fold"/>
    <property type="match status" value="1"/>
</dbReference>
<name>A0A124G061_UNCT6</name>
<organism evidence="2 3">
    <name type="scientific">candidate division TA06 bacterium 34_109</name>
    <dbReference type="NCBI Taxonomy" id="1635277"/>
    <lineage>
        <taxon>Bacteria</taxon>
        <taxon>Bacteria division TA06</taxon>
    </lineage>
</organism>
<dbReference type="PATRIC" id="fig|1635277.3.peg.674"/>
<dbReference type="EMBL" id="LGGX01000017">
    <property type="protein sequence ID" value="KUK86512.1"/>
    <property type="molecule type" value="Genomic_DNA"/>
</dbReference>
<reference evidence="3" key="1">
    <citation type="journal article" date="2015" name="MBio">
        <title>Genome-Resolved Metagenomic Analysis Reveals Roles for Candidate Phyla and Other Microbial Community Members in Biogeochemical Transformations in Oil Reservoirs.</title>
        <authorList>
            <person name="Hu P."/>
            <person name="Tom L."/>
            <person name="Singh A."/>
            <person name="Thomas B.C."/>
            <person name="Baker B.J."/>
            <person name="Piceno Y.M."/>
            <person name="Andersen G.L."/>
            <person name="Banfield J.F."/>
        </authorList>
    </citation>
    <scope>NUCLEOTIDE SEQUENCE [LARGE SCALE GENOMIC DNA]</scope>
</reference>
<evidence type="ECO:0000313" key="3">
    <source>
        <dbReference type="Proteomes" id="UP000053467"/>
    </source>
</evidence>